<dbReference type="GO" id="GO:1902201">
    <property type="term" value="P:negative regulation of bacterial-type flagellum-dependent cell motility"/>
    <property type="evidence" value="ECO:0007669"/>
    <property type="project" value="TreeGrafter"/>
</dbReference>
<dbReference type="AlphaFoldDB" id="A0A4P9K4F4"/>
<evidence type="ECO:0000313" key="8">
    <source>
        <dbReference type="Proteomes" id="UP000304864"/>
    </source>
</evidence>
<dbReference type="Pfam" id="PF07695">
    <property type="entry name" value="7TMR-DISM_7TM"/>
    <property type="match status" value="1"/>
</dbReference>
<dbReference type="OrthoDB" id="5289013at2"/>
<dbReference type="InterPro" id="IPR029787">
    <property type="entry name" value="Nucleotide_cyclase"/>
</dbReference>
<dbReference type="Proteomes" id="UP000304864">
    <property type="component" value="Chromosome"/>
</dbReference>
<evidence type="ECO:0000256" key="4">
    <source>
        <dbReference type="SAM" id="Phobius"/>
    </source>
</evidence>
<dbReference type="GO" id="GO:0005886">
    <property type="term" value="C:plasma membrane"/>
    <property type="evidence" value="ECO:0007669"/>
    <property type="project" value="TreeGrafter"/>
</dbReference>
<dbReference type="SUPFAM" id="SSF55073">
    <property type="entry name" value="Nucleotide cyclase"/>
    <property type="match status" value="1"/>
</dbReference>
<dbReference type="EMBL" id="CP040602">
    <property type="protein sequence ID" value="QCU89812.1"/>
    <property type="molecule type" value="Genomic_DNA"/>
</dbReference>
<dbReference type="CDD" id="cd01949">
    <property type="entry name" value="GGDEF"/>
    <property type="match status" value="1"/>
</dbReference>
<dbReference type="PANTHER" id="PTHR45138">
    <property type="entry name" value="REGULATORY COMPONENTS OF SENSORY TRANSDUCTION SYSTEM"/>
    <property type="match status" value="1"/>
</dbReference>
<keyword evidence="4" id="KW-1133">Transmembrane helix</keyword>
<dbReference type="InterPro" id="IPR043128">
    <property type="entry name" value="Rev_trsase/Diguanyl_cyclase"/>
</dbReference>
<feature type="transmembrane region" description="Helical" evidence="4">
    <location>
        <begin position="311"/>
        <end position="335"/>
    </location>
</feature>
<dbReference type="GO" id="GO:0043709">
    <property type="term" value="P:cell adhesion involved in single-species biofilm formation"/>
    <property type="evidence" value="ECO:0007669"/>
    <property type="project" value="TreeGrafter"/>
</dbReference>
<feature type="transmembrane region" description="Helical" evidence="4">
    <location>
        <begin position="288"/>
        <end position="305"/>
    </location>
</feature>
<evidence type="ECO:0000259" key="6">
    <source>
        <dbReference type="PROSITE" id="PS50887"/>
    </source>
</evidence>
<feature type="transmembrane region" description="Helical" evidence="4">
    <location>
        <begin position="342"/>
        <end position="365"/>
    </location>
</feature>
<keyword evidence="4" id="KW-0472">Membrane</keyword>
<dbReference type="NCBIfam" id="TIGR00254">
    <property type="entry name" value="GGDEF"/>
    <property type="match status" value="1"/>
</dbReference>
<comment type="cofactor">
    <cofactor evidence="1">
        <name>Mg(2+)</name>
        <dbReference type="ChEBI" id="CHEBI:18420"/>
    </cofactor>
</comment>
<reference evidence="7 8" key="1">
    <citation type="submission" date="2019-05" db="EMBL/GenBank/DDBJ databases">
        <title>Thiomicrorhabdus sediminis sp. nov, a novel sulfur-oxidizing bacterium isolated from coastal sediment.</title>
        <authorList>
            <person name="Liu X."/>
        </authorList>
    </citation>
    <scope>NUCLEOTIDE SEQUENCE [LARGE SCALE GENOMIC DNA]</scope>
    <source>
        <strain evidence="7 8">G1</strain>
    </source>
</reference>
<evidence type="ECO:0000256" key="5">
    <source>
        <dbReference type="SAM" id="SignalP"/>
    </source>
</evidence>
<evidence type="ECO:0000256" key="3">
    <source>
        <dbReference type="ARBA" id="ARBA00034247"/>
    </source>
</evidence>
<keyword evidence="5" id="KW-0732">Signal</keyword>
<dbReference type="Gene3D" id="2.60.40.2380">
    <property type="match status" value="1"/>
</dbReference>
<dbReference type="EC" id="2.7.7.65" evidence="2"/>
<dbReference type="SMART" id="SM00267">
    <property type="entry name" value="GGDEF"/>
    <property type="match status" value="1"/>
</dbReference>
<accession>A0A4P9K4F4</accession>
<dbReference type="GO" id="GO:0052621">
    <property type="term" value="F:diguanylate cyclase activity"/>
    <property type="evidence" value="ECO:0007669"/>
    <property type="project" value="UniProtKB-EC"/>
</dbReference>
<sequence>MPRKKLTVKSILLCHFYLFLSLVLLQPAFASQNTEINLSKLGGTVLLEADYQRTQVNMELAKLPENRWRPFQQADILQGITNQAHWLRFTATNPTDQAIHWVIRGETSFLDYLEIYYRNDSGTFQHETYSDWHDFQQRQINYRTLSAGLSTPAHTKTEVILKAYFIGNDTMNLRFSLYTSDDFNRLSQRENLLYGLFYGAMLLLVLLSLMAAAILRQIKALFYAAFLISSILCWLMVNGLGFQYLWPHSPEWHNQGFHIAYLIFGFTALQFGRSFLFLSQTLPKVNRLFIAIQLLYSLILIAYLFGYLENVILYISHSALATTALLMPVVGFIAWRKRISYAVWFMAAWLIYSTGLILTLMSTTIANLNWGNSPLDWLQMATLLESIFLMVAVSSWIIELNSEHKKAITLAHQDPLTELGNRRLLQSRYTDYYNNLNDRSLPLFMLVIDLDSFKEINDNYGHDGGDVVLKELGCLIKQNCGAEDVAIRFGGEEFAILVALNSIEEAWELAERIRLQFANNPTYYCNQQIKHTLSCGIAEVLSKDVQLNVNEIMRCADSALYKAKQAGRNQTHLCESPVGKS</sequence>
<organism evidence="7 8">
    <name type="scientific">Thiomicrorhabdus sediminis</name>
    <dbReference type="NCBI Taxonomy" id="2580412"/>
    <lineage>
        <taxon>Bacteria</taxon>
        <taxon>Pseudomonadati</taxon>
        <taxon>Pseudomonadota</taxon>
        <taxon>Gammaproteobacteria</taxon>
        <taxon>Thiotrichales</taxon>
        <taxon>Piscirickettsiaceae</taxon>
        <taxon>Thiomicrorhabdus</taxon>
    </lineage>
</organism>
<evidence type="ECO:0000256" key="1">
    <source>
        <dbReference type="ARBA" id="ARBA00001946"/>
    </source>
</evidence>
<proteinExistence type="predicted"/>
<dbReference type="Pfam" id="PF00990">
    <property type="entry name" value="GGDEF"/>
    <property type="match status" value="1"/>
</dbReference>
<feature type="chain" id="PRO_5020471492" description="diguanylate cyclase" evidence="5">
    <location>
        <begin position="31"/>
        <end position="581"/>
    </location>
</feature>
<feature type="transmembrane region" description="Helical" evidence="4">
    <location>
        <begin position="192"/>
        <end position="215"/>
    </location>
</feature>
<feature type="transmembrane region" description="Helical" evidence="4">
    <location>
        <begin position="377"/>
        <end position="398"/>
    </location>
</feature>
<dbReference type="PANTHER" id="PTHR45138:SF9">
    <property type="entry name" value="DIGUANYLATE CYCLASE DGCM-RELATED"/>
    <property type="match status" value="1"/>
</dbReference>
<dbReference type="RefSeq" id="WP_138564489.1">
    <property type="nucleotide sequence ID" value="NZ_CP040602.1"/>
</dbReference>
<gene>
    <name evidence="7" type="ORF">FE785_03745</name>
</gene>
<feature type="signal peptide" evidence="5">
    <location>
        <begin position="1"/>
        <end position="30"/>
    </location>
</feature>
<keyword evidence="4" id="KW-0812">Transmembrane</keyword>
<dbReference type="PROSITE" id="PS50887">
    <property type="entry name" value="GGDEF"/>
    <property type="match status" value="1"/>
</dbReference>
<dbReference type="InterPro" id="IPR011623">
    <property type="entry name" value="7TMR_DISM_rcpt_extracell_dom1"/>
</dbReference>
<comment type="catalytic activity">
    <reaction evidence="3">
        <text>2 GTP = 3',3'-c-di-GMP + 2 diphosphate</text>
        <dbReference type="Rhea" id="RHEA:24898"/>
        <dbReference type="ChEBI" id="CHEBI:33019"/>
        <dbReference type="ChEBI" id="CHEBI:37565"/>
        <dbReference type="ChEBI" id="CHEBI:58805"/>
        <dbReference type="EC" id="2.7.7.65"/>
    </reaction>
</comment>
<name>A0A4P9K4F4_9GAMM</name>
<dbReference type="Pfam" id="PF07696">
    <property type="entry name" value="7TMR-DISMED2"/>
    <property type="match status" value="1"/>
</dbReference>
<dbReference type="FunFam" id="3.30.70.270:FF:000001">
    <property type="entry name" value="Diguanylate cyclase domain protein"/>
    <property type="match status" value="1"/>
</dbReference>
<dbReference type="InterPro" id="IPR011622">
    <property type="entry name" value="7TMR_DISM_rcpt_extracell_dom2"/>
</dbReference>
<dbReference type="Gene3D" id="3.30.70.270">
    <property type="match status" value="1"/>
</dbReference>
<feature type="transmembrane region" description="Helical" evidence="4">
    <location>
        <begin position="222"/>
        <end position="246"/>
    </location>
</feature>
<feature type="transmembrane region" description="Helical" evidence="4">
    <location>
        <begin position="258"/>
        <end position="276"/>
    </location>
</feature>
<dbReference type="KEGG" id="thig:FE785_03745"/>
<keyword evidence="8" id="KW-1185">Reference proteome</keyword>
<dbReference type="InterPro" id="IPR050469">
    <property type="entry name" value="Diguanylate_Cyclase"/>
</dbReference>
<protein>
    <recommendedName>
        <fullName evidence="2">diguanylate cyclase</fullName>
        <ecNumber evidence="2">2.7.7.65</ecNumber>
    </recommendedName>
</protein>
<feature type="domain" description="GGDEF" evidence="6">
    <location>
        <begin position="441"/>
        <end position="576"/>
    </location>
</feature>
<evidence type="ECO:0000256" key="2">
    <source>
        <dbReference type="ARBA" id="ARBA00012528"/>
    </source>
</evidence>
<dbReference type="InterPro" id="IPR000160">
    <property type="entry name" value="GGDEF_dom"/>
</dbReference>
<evidence type="ECO:0000313" key="7">
    <source>
        <dbReference type="EMBL" id="QCU89812.1"/>
    </source>
</evidence>